<organism evidence="7 8">
    <name type="scientific">Pseudidiomarina halophila</name>
    <dbReference type="NCBI Taxonomy" id="1449799"/>
    <lineage>
        <taxon>Bacteria</taxon>
        <taxon>Pseudomonadati</taxon>
        <taxon>Pseudomonadota</taxon>
        <taxon>Gammaproteobacteria</taxon>
        <taxon>Alteromonadales</taxon>
        <taxon>Idiomarinaceae</taxon>
        <taxon>Pseudidiomarina</taxon>
    </lineage>
</organism>
<dbReference type="NCBIfam" id="TIGR03002">
    <property type="entry name" value="outer_YhbN_LptA"/>
    <property type="match status" value="1"/>
</dbReference>
<dbReference type="InterPro" id="IPR005653">
    <property type="entry name" value="OstA-like_N"/>
</dbReference>
<evidence type="ECO:0000256" key="3">
    <source>
        <dbReference type="ARBA" id="ARBA00022764"/>
    </source>
</evidence>
<dbReference type="GO" id="GO:0009279">
    <property type="term" value="C:cell outer membrane"/>
    <property type="evidence" value="ECO:0007669"/>
    <property type="project" value="TreeGrafter"/>
</dbReference>
<comment type="subunit">
    <text evidence="4">Component of the lipopolysaccharide transport and assembly complex.</text>
</comment>
<keyword evidence="8" id="KW-1185">Reference proteome</keyword>
<feature type="signal peptide" evidence="4">
    <location>
        <begin position="1"/>
        <end position="34"/>
    </location>
</feature>
<dbReference type="EMBL" id="PIPW01000002">
    <property type="protein sequence ID" value="RUO52999.1"/>
    <property type="molecule type" value="Genomic_DNA"/>
</dbReference>
<evidence type="ECO:0000259" key="6">
    <source>
        <dbReference type="Pfam" id="PF03968"/>
    </source>
</evidence>
<gene>
    <name evidence="4 7" type="primary">lptA</name>
    <name evidence="7" type="ORF">CWI69_08195</name>
</gene>
<dbReference type="PANTHER" id="PTHR36504:SF1">
    <property type="entry name" value="LIPOPOLYSACCHARIDE EXPORT SYSTEM PROTEIN LPTA"/>
    <property type="match status" value="1"/>
</dbReference>
<protein>
    <recommendedName>
        <fullName evidence="4">Lipopolysaccharide export system protein LptA</fullName>
    </recommendedName>
</protein>
<proteinExistence type="inferred from homology"/>
<keyword evidence="2 4" id="KW-0732">Signal</keyword>
<evidence type="ECO:0000256" key="4">
    <source>
        <dbReference type="HAMAP-Rule" id="MF_01914"/>
    </source>
</evidence>
<keyword evidence="1 4" id="KW-0813">Transport</keyword>
<feature type="domain" description="Organic solvent tolerance-like N-terminal" evidence="6">
    <location>
        <begin position="46"/>
        <end position="155"/>
    </location>
</feature>
<feature type="compositionally biased region" description="Basic and acidic residues" evidence="5">
    <location>
        <begin position="177"/>
        <end position="186"/>
    </location>
</feature>
<dbReference type="Pfam" id="PF03968">
    <property type="entry name" value="LptD_N"/>
    <property type="match status" value="1"/>
</dbReference>
<dbReference type="GO" id="GO:0030288">
    <property type="term" value="C:outer membrane-bounded periplasmic space"/>
    <property type="evidence" value="ECO:0007669"/>
    <property type="project" value="TreeGrafter"/>
</dbReference>
<evidence type="ECO:0000256" key="2">
    <source>
        <dbReference type="ARBA" id="ARBA00022729"/>
    </source>
</evidence>
<dbReference type="InterPro" id="IPR052037">
    <property type="entry name" value="LPS_export_LptA"/>
</dbReference>
<evidence type="ECO:0000313" key="8">
    <source>
        <dbReference type="Proteomes" id="UP000287198"/>
    </source>
</evidence>
<comment type="subcellular location">
    <subcellularLocation>
        <location evidence="4">Periplasm</location>
    </subcellularLocation>
</comment>
<dbReference type="GO" id="GO:0043165">
    <property type="term" value="P:Gram-negative-bacterium-type cell outer membrane assembly"/>
    <property type="evidence" value="ECO:0007669"/>
    <property type="project" value="UniProtKB-UniRule"/>
</dbReference>
<dbReference type="HAMAP" id="MF_01914">
    <property type="entry name" value="LPS_assembly_LptA"/>
    <property type="match status" value="1"/>
</dbReference>
<evidence type="ECO:0000256" key="1">
    <source>
        <dbReference type="ARBA" id="ARBA00022448"/>
    </source>
</evidence>
<dbReference type="GO" id="GO:0001530">
    <property type="term" value="F:lipopolysaccharide binding"/>
    <property type="evidence" value="ECO:0007669"/>
    <property type="project" value="InterPro"/>
</dbReference>
<evidence type="ECO:0000256" key="5">
    <source>
        <dbReference type="SAM" id="MobiDB-lite"/>
    </source>
</evidence>
<dbReference type="InterPro" id="IPR014340">
    <property type="entry name" value="LptA"/>
</dbReference>
<dbReference type="Proteomes" id="UP000287198">
    <property type="component" value="Unassembled WGS sequence"/>
</dbReference>
<dbReference type="PANTHER" id="PTHR36504">
    <property type="entry name" value="LIPOPOLYSACCHARIDE EXPORT SYSTEM PROTEIN LPTA"/>
    <property type="match status" value="1"/>
</dbReference>
<dbReference type="AlphaFoldDB" id="A0A432XWB5"/>
<name>A0A432XWB5_9GAMM</name>
<comment type="function">
    <text evidence="4">Involved in the assembly of lipopolysaccharide (LPS). Required for the translocation of LPS from the inner membrane to the outer membrane. May form a bridge between the inner membrane and the outer membrane, via interactions with LptC and LptD, thereby facilitating LPS transfer across the periplasm.</text>
</comment>
<dbReference type="GO" id="GO:0017089">
    <property type="term" value="F:glycolipid transfer activity"/>
    <property type="evidence" value="ECO:0007669"/>
    <property type="project" value="TreeGrafter"/>
</dbReference>
<reference evidence="8" key="1">
    <citation type="journal article" date="2018" name="Front. Microbiol.">
        <title>Genome-Based Analysis Reveals the Taxonomy and Diversity of the Family Idiomarinaceae.</title>
        <authorList>
            <person name="Liu Y."/>
            <person name="Lai Q."/>
            <person name="Shao Z."/>
        </authorList>
    </citation>
    <scope>NUCLEOTIDE SEQUENCE [LARGE SCALE GENOMIC DNA]</scope>
    <source>
        <strain evidence="8">BH195</strain>
    </source>
</reference>
<comment type="similarity">
    <text evidence="4">Belongs to the LptA family.</text>
</comment>
<accession>A0A432XWB5</accession>
<feature type="chain" id="PRO_5019597169" description="Lipopolysaccharide export system protein LptA" evidence="4">
    <location>
        <begin position="35"/>
        <end position="186"/>
    </location>
</feature>
<comment type="caution">
    <text evidence="7">The sequence shown here is derived from an EMBL/GenBank/DDBJ whole genome shotgun (WGS) entry which is preliminary data.</text>
</comment>
<dbReference type="Gene3D" id="2.60.450.10">
    <property type="entry name" value="Lipopolysaccharide (LPS) transport protein A like domain"/>
    <property type="match status" value="1"/>
</dbReference>
<sequence precursor="true">MSMYKLLSLTIRKALIGGSLLLLGIMLWSPPAAAQGKADFEQDIIIDSEREWFDIQNKIAIFEDNAVITQGTLKITADHLEVAQQGEDGVRTFTAEGSPATYQQELEDGSLIQAQAQIIRYDETAQLLTLLGEVKVTQDNSEIQGNEIVYNFATQQLRASRGDDESDRVTTIFKPNKKNDNEPINR</sequence>
<dbReference type="GO" id="GO:0015920">
    <property type="term" value="P:lipopolysaccharide transport"/>
    <property type="evidence" value="ECO:0007669"/>
    <property type="project" value="UniProtKB-UniRule"/>
</dbReference>
<feature type="region of interest" description="Disordered" evidence="5">
    <location>
        <begin position="159"/>
        <end position="186"/>
    </location>
</feature>
<evidence type="ECO:0000313" key="7">
    <source>
        <dbReference type="EMBL" id="RUO52999.1"/>
    </source>
</evidence>
<keyword evidence="3 4" id="KW-0574">Periplasm</keyword>